<organism evidence="7">
    <name type="scientific">hydrothermal vent metagenome</name>
    <dbReference type="NCBI Taxonomy" id="652676"/>
    <lineage>
        <taxon>unclassified sequences</taxon>
        <taxon>metagenomes</taxon>
        <taxon>ecological metagenomes</taxon>
    </lineage>
</organism>
<reference evidence="7" key="1">
    <citation type="submission" date="2018-06" db="EMBL/GenBank/DDBJ databases">
        <authorList>
            <person name="Zhirakovskaya E."/>
        </authorList>
    </citation>
    <scope>NUCLEOTIDE SEQUENCE</scope>
</reference>
<feature type="transmembrane region" description="Helical" evidence="5">
    <location>
        <begin position="106"/>
        <end position="124"/>
    </location>
</feature>
<name>A0A3B1D9G6_9ZZZZ</name>
<feature type="transmembrane region" description="Helical" evidence="5">
    <location>
        <begin position="210"/>
        <end position="231"/>
    </location>
</feature>
<keyword evidence="3 5" id="KW-1133">Transmembrane helix</keyword>
<evidence type="ECO:0000256" key="3">
    <source>
        <dbReference type="ARBA" id="ARBA00022989"/>
    </source>
</evidence>
<feature type="transmembrane region" description="Helical" evidence="5">
    <location>
        <begin position="243"/>
        <end position="264"/>
    </location>
</feature>
<feature type="transmembrane region" description="Helical" evidence="5">
    <location>
        <begin position="302"/>
        <end position="321"/>
    </location>
</feature>
<comment type="subcellular location">
    <subcellularLocation>
        <location evidence="1">Membrane</location>
        <topology evidence="1">Multi-pass membrane protein</topology>
    </subcellularLocation>
</comment>
<evidence type="ECO:0000313" key="7">
    <source>
        <dbReference type="EMBL" id="VAX32764.1"/>
    </source>
</evidence>
<sequence length="483" mass="52918">MAPTLPEIKLIAILPEIILAIMACALFVIDPFIKKEKKSQLGYFSIGALVLSAFSSLFLFGESITTFSGMITLDAYALFFKILFLLAAVVVVLMSIRYVQVERINLGEYYGLILFATIGMMLMPSTTDLLSFYLSLELMSMSFYILIAFMRKDPKCIEAGIKYFLTGVFASGIILYGMAFLYGATGTTNLSEIATFIQVNEITSNPSLSMAFVLLVTGFGFKIASVPFHMWAPDVYEGAPTPITAYLSAGSKAAAFSVMLRIFIDAFSLSSGNWWQIFWVIAVVTMTLGNLLALVQSNIKRMLAYSSIAHSGYILIGLISASEIGYAAIMIYLVGYVFMTLGAFVVIVLLCSRNLKGDQISDFKGIAQTNPVVALTFMLFALSLIGIPPTAGFVGKLYLFNAAIQGQFYWLAIIGILNSAVSLYYYFKVVQIMYTEEPSENTVLSFSPPIKVALGITGFATLFIGLYPEPIIKAALYSVKIFL</sequence>
<proteinExistence type="inferred from homology"/>
<dbReference type="InterPro" id="IPR001750">
    <property type="entry name" value="ND/Mrp_TM"/>
</dbReference>
<dbReference type="PANTHER" id="PTHR22773">
    <property type="entry name" value="NADH DEHYDROGENASE"/>
    <property type="match status" value="1"/>
</dbReference>
<feature type="transmembrane region" description="Helical" evidence="5">
    <location>
        <begin position="327"/>
        <end position="351"/>
    </location>
</feature>
<dbReference type="Pfam" id="PF00361">
    <property type="entry name" value="Proton_antipo_M"/>
    <property type="match status" value="1"/>
</dbReference>
<dbReference type="EMBL" id="UOGF01000096">
    <property type="protein sequence ID" value="VAX32764.1"/>
    <property type="molecule type" value="Genomic_DNA"/>
</dbReference>
<dbReference type="InterPro" id="IPR010096">
    <property type="entry name" value="NADH-Q_OxRdtase_suN/2"/>
</dbReference>
<protein>
    <submittedName>
        <fullName evidence="7">NADH-ubiquinone oxidoreductase chain N</fullName>
        <ecNumber evidence="7">1.6.5.3</ecNumber>
    </submittedName>
</protein>
<keyword evidence="4 5" id="KW-0472">Membrane</keyword>
<feature type="transmembrane region" description="Helical" evidence="5">
    <location>
        <begin position="276"/>
        <end position="295"/>
    </location>
</feature>
<evidence type="ECO:0000256" key="2">
    <source>
        <dbReference type="ARBA" id="ARBA00022692"/>
    </source>
</evidence>
<dbReference type="GO" id="GO:0008137">
    <property type="term" value="F:NADH dehydrogenase (ubiquinone) activity"/>
    <property type="evidence" value="ECO:0007669"/>
    <property type="project" value="InterPro"/>
</dbReference>
<feature type="transmembrane region" description="Helical" evidence="5">
    <location>
        <begin position="372"/>
        <end position="395"/>
    </location>
</feature>
<feature type="transmembrane region" description="Helical" evidence="5">
    <location>
        <begin position="41"/>
        <end position="61"/>
    </location>
</feature>
<evidence type="ECO:0000256" key="5">
    <source>
        <dbReference type="SAM" id="Phobius"/>
    </source>
</evidence>
<accession>A0A3B1D9G6</accession>
<feature type="transmembrane region" description="Helical" evidence="5">
    <location>
        <begin position="130"/>
        <end position="149"/>
    </location>
</feature>
<dbReference type="HAMAP" id="MF_00445">
    <property type="entry name" value="NDH1_NuoN_1"/>
    <property type="match status" value="1"/>
</dbReference>
<dbReference type="GO" id="GO:0016491">
    <property type="term" value="F:oxidoreductase activity"/>
    <property type="evidence" value="ECO:0007669"/>
    <property type="project" value="UniProtKB-KW"/>
</dbReference>
<dbReference type="GO" id="GO:0042773">
    <property type="term" value="P:ATP synthesis coupled electron transport"/>
    <property type="evidence" value="ECO:0007669"/>
    <property type="project" value="InterPro"/>
</dbReference>
<feature type="transmembrane region" description="Helical" evidence="5">
    <location>
        <begin position="12"/>
        <end position="29"/>
    </location>
</feature>
<dbReference type="GO" id="GO:0016020">
    <property type="term" value="C:membrane"/>
    <property type="evidence" value="ECO:0007669"/>
    <property type="project" value="UniProtKB-SubCell"/>
</dbReference>
<evidence type="ECO:0000256" key="4">
    <source>
        <dbReference type="ARBA" id="ARBA00023136"/>
    </source>
</evidence>
<gene>
    <name evidence="7" type="ORF">MNBD_NITROSPIRAE01-1560</name>
</gene>
<feature type="transmembrane region" description="Helical" evidence="5">
    <location>
        <begin position="448"/>
        <end position="467"/>
    </location>
</feature>
<feature type="transmembrane region" description="Helical" evidence="5">
    <location>
        <begin position="407"/>
        <end position="427"/>
    </location>
</feature>
<keyword evidence="7" id="KW-0830">Ubiquinone</keyword>
<keyword evidence="2 5" id="KW-0812">Transmembrane</keyword>
<evidence type="ECO:0000259" key="6">
    <source>
        <dbReference type="Pfam" id="PF00361"/>
    </source>
</evidence>
<keyword evidence="7" id="KW-0560">Oxidoreductase</keyword>
<dbReference type="AlphaFoldDB" id="A0A3B1D9G6"/>
<dbReference type="EC" id="1.6.5.3" evidence="7"/>
<feature type="domain" description="NADH:quinone oxidoreductase/Mrp antiporter transmembrane" evidence="6">
    <location>
        <begin position="127"/>
        <end position="420"/>
    </location>
</feature>
<feature type="transmembrane region" description="Helical" evidence="5">
    <location>
        <begin position="161"/>
        <end position="182"/>
    </location>
</feature>
<evidence type="ECO:0000256" key="1">
    <source>
        <dbReference type="ARBA" id="ARBA00004141"/>
    </source>
</evidence>
<feature type="transmembrane region" description="Helical" evidence="5">
    <location>
        <begin position="73"/>
        <end position="94"/>
    </location>
</feature>
<dbReference type="NCBIfam" id="TIGR01770">
    <property type="entry name" value="NDH_I_N"/>
    <property type="match status" value="1"/>
</dbReference>